<keyword evidence="2" id="KW-1185">Reference proteome</keyword>
<evidence type="ECO:0000313" key="2">
    <source>
        <dbReference type="Proteomes" id="UP000245383"/>
    </source>
</evidence>
<protein>
    <submittedName>
        <fullName evidence="1">Uncharacterized protein</fullName>
    </submittedName>
</protein>
<reference evidence="1 2" key="1">
    <citation type="journal article" date="2018" name="MBio">
        <title>Comparative Genomics Reveals the Core Gene Toolbox for the Fungus-Insect Symbiosis.</title>
        <authorList>
            <person name="Wang Y."/>
            <person name="Stata M."/>
            <person name="Wang W."/>
            <person name="Stajich J.E."/>
            <person name="White M.M."/>
            <person name="Moncalvo J.M."/>
        </authorList>
    </citation>
    <scope>NUCLEOTIDE SEQUENCE [LARGE SCALE GENOMIC DNA]</scope>
    <source>
        <strain evidence="1 2">SWE-8-4</strain>
    </source>
</reference>
<dbReference type="EMBL" id="MBFR01001025">
    <property type="protein sequence ID" value="PVU84784.1"/>
    <property type="molecule type" value="Genomic_DNA"/>
</dbReference>
<evidence type="ECO:0000313" key="1">
    <source>
        <dbReference type="EMBL" id="PVU84784.1"/>
    </source>
</evidence>
<dbReference type="AlphaFoldDB" id="A0A2T9XXI0"/>
<accession>A0A2T9XXI0</accession>
<proteinExistence type="predicted"/>
<sequence>MRLLYILSAIAAVKGSERLIIKRDPGSLDSMNNSILQVQQMEVVKRQAPGGPEAEKKLASFFNALEKMGGDKSGKGDDKITLSKG</sequence>
<feature type="non-terminal residue" evidence="1">
    <location>
        <position position="85"/>
    </location>
</feature>
<gene>
    <name evidence="1" type="ORF">BB561_007023</name>
</gene>
<name>A0A2T9XXI0_9FUNG</name>
<dbReference type="OrthoDB" id="568194at2759"/>
<comment type="caution">
    <text evidence="1">The sequence shown here is derived from an EMBL/GenBank/DDBJ whole genome shotgun (WGS) entry which is preliminary data.</text>
</comment>
<dbReference type="Proteomes" id="UP000245383">
    <property type="component" value="Unassembled WGS sequence"/>
</dbReference>
<organism evidence="1 2">
    <name type="scientific">Smittium simulii</name>
    <dbReference type="NCBI Taxonomy" id="133385"/>
    <lineage>
        <taxon>Eukaryota</taxon>
        <taxon>Fungi</taxon>
        <taxon>Fungi incertae sedis</taxon>
        <taxon>Zoopagomycota</taxon>
        <taxon>Kickxellomycotina</taxon>
        <taxon>Harpellomycetes</taxon>
        <taxon>Harpellales</taxon>
        <taxon>Legeriomycetaceae</taxon>
        <taxon>Smittium</taxon>
    </lineage>
</organism>